<dbReference type="GO" id="GO:0030026">
    <property type="term" value="P:intracellular manganese ion homeostasis"/>
    <property type="evidence" value="ECO:0007669"/>
    <property type="project" value="InterPro"/>
</dbReference>
<protein>
    <recommendedName>
        <fullName evidence="8">VIT family protein</fullName>
    </recommendedName>
</protein>
<dbReference type="Pfam" id="PF01988">
    <property type="entry name" value="VIT1"/>
    <property type="match status" value="1"/>
</dbReference>
<keyword evidence="2 5" id="KW-0812">Transmembrane</keyword>
<dbReference type="PANTHER" id="PTHR31851">
    <property type="entry name" value="FE(2+)/MN(2+) TRANSPORTER PCL1"/>
    <property type="match status" value="1"/>
</dbReference>
<name>A0A1G1Z1Y2_9BACT</name>
<dbReference type="STRING" id="1797689.A3F24_01720"/>
<keyword evidence="3 5" id="KW-1133">Transmembrane helix</keyword>
<reference evidence="6 7" key="1">
    <citation type="journal article" date="2016" name="Nat. Commun.">
        <title>Thousands of microbial genomes shed light on interconnected biogeochemical processes in an aquifer system.</title>
        <authorList>
            <person name="Anantharaman K."/>
            <person name="Brown C.T."/>
            <person name="Hug L.A."/>
            <person name="Sharon I."/>
            <person name="Castelle C.J."/>
            <person name="Probst A.J."/>
            <person name="Thomas B.C."/>
            <person name="Singh A."/>
            <person name="Wilkins M.J."/>
            <person name="Karaoz U."/>
            <person name="Brodie E.L."/>
            <person name="Williams K.H."/>
            <person name="Hubbard S.S."/>
            <person name="Banfield J.F."/>
        </authorList>
    </citation>
    <scope>NUCLEOTIDE SEQUENCE [LARGE SCALE GENOMIC DNA]</scope>
</reference>
<evidence type="ECO:0000256" key="4">
    <source>
        <dbReference type="ARBA" id="ARBA00023136"/>
    </source>
</evidence>
<dbReference type="EMBL" id="MHIX01000039">
    <property type="protein sequence ID" value="OGY58638.1"/>
    <property type="molecule type" value="Genomic_DNA"/>
</dbReference>
<feature type="transmembrane region" description="Helical" evidence="5">
    <location>
        <begin position="12"/>
        <end position="32"/>
    </location>
</feature>
<feature type="transmembrane region" description="Helical" evidence="5">
    <location>
        <begin position="83"/>
        <end position="105"/>
    </location>
</feature>
<feature type="transmembrane region" description="Helical" evidence="5">
    <location>
        <begin position="38"/>
        <end position="62"/>
    </location>
</feature>
<comment type="caution">
    <text evidence="6">The sequence shown here is derived from an EMBL/GenBank/DDBJ whole genome shotgun (WGS) entry which is preliminary data.</text>
</comment>
<evidence type="ECO:0000256" key="3">
    <source>
        <dbReference type="ARBA" id="ARBA00022989"/>
    </source>
</evidence>
<keyword evidence="4 5" id="KW-0472">Membrane</keyword>
<dbReference type="GO" id="GO:0005384">
    <property type="term" value="F:manganese ion transmembrane transporter activity"/>
    <property type="evidence" value="ECO:0007669"/>
    <property type="project" value="InterPro"/>
</dbReference>
<proteinExistence type="predicted"/>
<evidence type="ECO:0008006" key="8">
    <source>
        <dbReference type="Google" id="ProtNLM"/>
    </source>
</evidence>
<evidence type="ECO:0000256" key="2">
    <source>
        <dbReference type="ARBA" id="ARBA00022692"/>
    </source>
</evidence>
<comment type="subcellular location">
    <subcellularLocation>
        <location evidence="1">Endomembrane system</location>
        <topology evidence="1">Multi-pass membrane protein</topology>
    </subcellularLocation>
</comment>
<evidence type="ECO:0000313" key="7">
    <source>
        <dbReference type="Proteomes" id="UP000178515"/>
    </source>
</evidence>
<gene>
    <name evidence="6" type="ORF">A3F24_01720</name>
</gene>
<dbReference type="InterPro" id="IPR008217">
    <property type="entry name" value="Ccc1_fam"/>
</dbReference>
<organism evidence="6 7">
    <name type="scientific">Candidatus Colwellbacteria bacterium RIFCSPHIGHO2_12_FULL_44_17</name>
    <dbReference type="NCBI Taxonomy" id="1797689"/>
    <lineage>
        <taxon>Bacteria</taxon>
        <taxon>Candidatus Colwelliibacteriota</taxon>
    </lineage>
</organism>
<feature type="transmembrane region" description="Helical" evidence="5">
    <location>
        <begin position="144"/>
        <end position="163"/>
    </location>
</feature>
<accession>A0A1G1Z1Y2</accession>
<evidence type="ECO:0000313" key="6">
    <source>
        <dbReference type="EMBL" id="OGY58638.1"/>
    </source>
</evidence>
<evidence type="ECO:0000256" key="1">
    <source>
        <dbReference type="ARBA" id="ARBA00004127"/>
    </source>
</evidence>
<evidence type="ECO:0000256" key="5">
    <source>
        <dbReference type="SAM" id="Phobius"/>
    </source>
</evidence>
<dbReference type="GO" id="GO:0012505">
    <property type="term" value="C:endomembrane system"/>
    <property type="evidence" value="ECO:0007669"/>
    <property type="project" value="UniProtKB-SubCell"/>
</dbReference>
<dbReference type="AlphaFoldDB" id="A0A1G1Z1Y2"/>
<feature type="transmembrane region" description="Helical" evidence="5">
    <location>
        <begin position="111"/>
        <end position="132"/>
    </location>
</feature>
<sequence length="166" mass="17670">MNFASRYIRDIVLGASDGIVTTFAVVSGVIGAALSTDIILILGFANLFADGISMASGTYLGARSEEDVLESHHEAHRHIRSSLVSGVAVFFAFIIAGALPLVPFMFSVPSFKLSIIATGFALFIAGSLRSVFTERKWFLSGFEMLFVGGIASVVAYGTGYFISQLV</sequence>
<dbReference type="Proteomes" id="UP000178515">
    <property type="component" value="Unassembled WGS sequence"/>
</dbReference>